<sequence length="168" mass="19502">MRSSRSGIDGVQHILQKWLSARGMDTKFSRYRVWQFWEAVVGTQIAARAKPVRLRGAILEVRVDHPVWMQQLQLMKPRILAKLNEQLGEHLIDDLFLRHGRTGTSRTESEQHALPSSWQNAPLSEGEQRHIEETVAGLADDEIRRHLRHLMEMQARLDKARKAKTDKK</sequence>
<dbReference type="OrthoDB" id="9814233at2"/>
<accession>Q3A2E2</accession>
<name>Q3A2E2_SYNC1</name>
<evidence type="ECO:0000313" key="2">
    <source>
        <dbReference type="EMBL" id="ABA89465.1"/>
    </source>
</evidence>
<dbReference type="PANTHER" id="PTHR36456:SF1">
    <property type="entry name" value="UPF0232 PROTEIN SCO3875"/>
    <property type="match status" value="1"/>
</dbReference>
<dbReference type="eggNOG" id="COG5512">
    <property type="taxonomic scope" value="Bacteria"/>
</dbReference>
<dbReference type="PANTHER" id="PTHR36456">
    <property type="entry name" value="UPF0232 PROTEIN SCO3875"/>
    <property type="match status" value="1"/>
</dbReference>
<organism evidence="2 3">
    <name type="scientific">Syntrophotalea carbinolica (strain DSM 2380 / NBRC 103641 / GraBd1)</name>
    <name type="common">Pelobacter carbinolicus</name>
    <dbReference type="NCBI Taxonomy" id="338963"/>
    <lineage>
        <taxon>Bacteria</taxon>
        <taxon>Pseudomonadati</taxon>
        <taxon>Thermodesulfobacteriota</taxon>
        <taxon>Desulfuromonadia</taxon>
        <taxon>Desulfuromonadales</taxon>
        <taxon>Syntrophotaleaceae</taxon>
        <taxon>Syntrophotalea</taxon>
    </lineage>
</organism>
<evidence type="ECO:0000313" key="3">
    <source>
        <dbReference type="Proteomes" id="UP000002534"/>
    </source>
</evidence>
<dbReference type="AlphaFoldDB" id="Q3A2E2"/>
<dbReference type="RefSeq" id="WP_011341980.1">
    <property type="nucleotide sequence ID" value="NC_007498.2"/>
</dbReference>
<protein>
    <recommendedName>
        <fullName evidence="4">DUF721 domain-containing protein</fullName>
    </recommendedName>
</protein>
<reference evidence="3" key="1">
    <citation type="submission" date="2005-10" db="EMBL/GenBank/DDBJ databases">
        <title>Complete sequence of Pelobacter carbinolicus DSM 2380.</title>
        <authorList>
            <person name="Copeland A."/>
            <person name="Lucas S."/>
            <person name="Lapidus A."/>
            <person name="Barry K."/>
            <person name="Detter J.C."/>
            <person name="Glavina T."/>
            <person name="Hammon N."/>
            <person name="Israni S."/>
            <person name="Pitluck S."/>
            <person name="Chertkov O."/>
            <person name="Schmutz J."/>
            <person name="Larimer F."/>
            <person name="Land M."/>
            <person name="Kyrpides N."/>
            <person name="Ivanova N."/>
            <person name="Richardson P."/>
        </authorList>
    </citation>
    <scope>NUCLEOTIDE SEQUENCE [LARGE SCALE GENOMIC DNA]</scope>
    <source>
        <strain evidence="3">DSM 2380 / NBRC 103641 / GraBd1</strain>
    </source>
</reference>
<gene>
    <name evidence="2" type="ordered locus">Pcar_2226</name>
</gene>
<dbReference type="InterPro" id="IPR007922">
    <property type="entry name" value="DciA-like"/>
</dbReference>
<feature type="region of interest" description="Disordered" evidence="1">
    <location>
        <begin position="103"/>
        <end position="125"/>
    </location>
</feature>
<dbReference type="HOGENOM" id="CLU_134901_0_0_7"/>
<dbReference type="STRING" id="338963.Pcar_2226"/>
<evidence type="ECO:0008006" key="4">
    <source>
        <dbReference type="Google" id="ProtNLM"/>
    </source>
</evidence>
<proteinExistence type="predicted"/>
<reference evidence="2 3" key="2">
    <citation type="journal article" date="2012" name="BMC Genomics">
        <title>The genome of Pelobacter carbinolicus reveals surprising metabolic capabilities and physiological features.</title>
        <authorList>
            <person name="Aklujkar M."/>
            <person name="Haveman S.A."/>
            <person name="Didonato R.Jr."/>
            <person name="Chertkov O."/>
            <person name="Han C.S."/>
            <person name="Land M.L."/>
            <person name="Brown P."/>
            <person name="Lovley D.R."/>
        </authorList>
    </citation>
    <scope>NUCLEOTIDE SEQUENCE [LARGE SCALE GENOMIC DNA]</scope>
    <source>
        <strain evidence="3">DSM 2380 / NBRC 103641 / GraBd1</strain>
    </source>
</reference>
<dbReference type="KEGG" id="pca:Pcar_2226"/>
<dbReference type="Pfam" id="PF05258">
    <property type="entry name" value="DciA"/>
    <property type="match status" value="1"/>
</dbReference>
<keyword evidence="3" id="KW-1185">Reference proteome</keyword>
<evidence type="ECO:0000256" key="1">
    <source>
        <dbReference type="SAM" id="MobiDB-lite"/>
    </source>
</evidence>
<dbReference type="EMBL" id="CP000142">
    <property type="protein sequence ID" value="ABA89465.1"/>
    <property type="molecule type" value="Genomic_DNA"/>
</dbReference>
<dbReference type="Proteomes" id="UP000002534">
    <property type="component" value="Chromosome"/>
</dbReference>